<dbReference type="SUPFAM" id="SSF54285">
    <property type="entry name" value="MoaD/ThiS"/>
    <property type="match status" value="1"/>
</dbReference>
<evidence type="ECO:0000313" key="2">
    <source>
        <dbReference type="Proteomes" id="UP000637774"/>
    </source>
</evidence>
<organism evidence="1 2">
    <name type="scientific">Hymenobacter frigidus</name>
    <dbReference type="NCBI Taxonomy" id="1524095"/>
    <lineage>
        <taxon>Bacteria</taxon>
        <taxon>Pseudomonadati</taxon>
        <taxon>Bacteroidota</taxon>
        <taxon>Cytophagia</taxon>
        <taxon>Cytophagales</taxon>
        <taxon>Hymenobacteraceae</taxon>
        <taxon>Hymenobacter</taxon>
    </lineage>
</organism>
<dbReference type="InterPro" id="IPR016155">
    <property type="entry name" value="Mopterin_synth/thiamin_S_b"/>
</dbReference>
<accession>A0ABQ2AJ22</accession>
<name>A0ABQ2AJ22_9BACT</name>
<comment type="caution">
    <text evidence="1">The sequence shown here is derived from an EMBL/GenBank/DDBJ whole genome shotgun (WGS) entry which is preliminary data.</text>
</comment>
<proteinExistence type="predicted"/>
<sequence>MPTWEELRAGVYELDGSWRDIYVLDTTREDWRHWMTCVNRHYPVRWGAVDYQEDQTMDAIDVAYIDSRWEAGEGTLTSWCTVFLEQVEVKCHFFTYLEIEQDIDPSQIQSVADHERLMAYLVTISCALHKEVIVTAENVPEGIYIRVNGTDIHFMQGLQVHS</sequence>
<dbReference type="Proteomes" id="UP000637774">
    <property type="component" value="Unassembled WGS sequence"/>
</dbReference>
<dbReference type="RefSeq" id="WP_188563719.1">
    <property type="nucleotide sequence ID" value="NZ_BMGY01000064.1"/>
</dbReference>
<reference evidence="2" key="1">
    <citation type="journal article" date="2019" name="Int. J. Syst. Evol. Microbiol.">
        <title>The Global Catalogue of Microorganisms (GCM) 10K type strain sequencing project: providing services to taxonomists for standard genome sequencing and annotation.</title>
        <authorList>
            <consortium name="The Broad Institute Genomics Platform"/>
            <consortium name="The Broad Institute Genome Sequencing Center for Infectious Disease"/>
            <person name="Wu L."/>
            <person name="Ma J."/>
        </authorList>
    </citation>
    <scope>NUCLEOTIDE SEQUENCE [LARGE SCALE GENOMIC DNA]</scope>
    <source>
        <strain evidence="2">CGMCC 1.14966</strain>
    </source>
</reference>
<protein>
    <submittedName>
        <fullName evidence="1">Uncharacterized protein</fullName>
    </submittedName>
</protein>
<keyword evidence="2" id="KW-1185">Reference proteome</keyword>
<gene>
    <name evidence="1" type="ORF">GCM10011495_38450</name>
</gene>
<dbReference type="EMBL" id="BMGY01000064">
    <property type="protein sequence ID" value="GGH91099.1"/>
    <property type="molecule type" value="Genomic_DNA"/>
</dbReference>
<evidence type="ECO:0000313" key="1">
    <source>
        <dbReference type="EMBL" id="GGH91099.1"/>
    </source>
</evidence>